<sequence length="377" mass="39861">MTLADALARYHQLEPRTLPSGVRYATKAGVRGYPELHPGVQLMLRAADLSAPRLLDATGSGGALALAARGEVEAAVVLETSRAALRCAAWALERLGTEANVQLSAGALWDAPPAAAELVCAVPATDRGGARVRAELRGAHAALVEGGVALFAMHKDQGAKRYEKEAAALFGEAEVLAKAGGWRLLRARKRREAPEPRGAEPEPFEAAGLMLTADPGVFAAGKLDPGTARLLAAVDWPALAGRRVLDLGCGYGLLALTAALAGAEVTAVDDDLLAVRSTHRNAERYGADVRALHSDVDSELQGERFDAVLTNPPFHVGKRVALEVPRAFLAAAHARLEPGGTLSLVANRALPYERDLAAWAWWERAEEGAFKVLRAVR</sequence>
<dbReference type="HOGENOM" id="CLU_049581_3_0_0"/>
<dbReference type="KEGG" id="tra:Trad_1853"/>
<dbReference type="SUPFAM" id="SSF53335">
    <property type="entry name" value="S-adenosyl-L-methionine-dependent methyltransferases"/>
    <property type="match status" value="2"/>
</dbReference>
<proteinExistence type="predicted"/>
<protein>
    <submittedName>
        <fullName evidence="6">rRNA (Guanine-N(2)-)-methyltransferase</fullName>
        <ecNumber evidence="6">2.1.1.171</ecNumber>
    </submittedName>
</protein>
<dbReference type="GO" id="GO:0003676">
    <property type="term" value="F:nucleic acid binding"/>
    <property type="evidence" value="ECO:0007669"/>
    <property type="project" value="InterPro"/>
</dbReference>
<reference evidence="6 7" key="2">
    <citation type="journal article" date="2011" name="Stand. Genomic Sci.">
        <title>Complete genome sequence of Truepera radiovictrix type strain (RQ-24).</title>
        <authorList>
            <person name="Ivanova N."/>
            <person name="Rohde C."/>
            <person name="Munk C."/>
            <person name="Nolan M."/>
            <person name="Lucas S."/>
            <person name="Del Rio T.G."/>
            <person name="Tice H."/>
            <person name="Deshpande S."/>
            <person name="Cheng J.F."/>
            <person name="Tapia R."/>
            <person name="Han C."/>
            <person name="Goodwin L."/>
            <person name="Pitluck S."/>
            <person name="Liolios K."/>
            <person name="Mavromatis K."/>
            <person name="Mikhailova N."/>
            <person name="Pati A."/>
            <person name="Chen A."/>
            <person name="Palaniappan K."/>
            <person name="Land M."/>
            <person name="Hauser L."/>
            <person name="Chang Y.J."/>
            <person name="Jeffries C.D."/>
            <person name="Brambilla E."/>
            <person name="Rohde M."/>
            <person name="Goker M."/>
            <person name="Tindall B.J."/>
            <person name="Woyke T."/>
            <person name="Bristow J."/>
            <person name="Eisen J.A."/>
            <person name="Markowitz V."/>
            <person name="Hugenholtz P."/>
            <person name="Kyrpides N.C."/>
            <person name="Klenk H.P."/>
            <person name="Lapidus A."/>
        </authorList>
    </citation>
    <scope>NUCLEOTIDE SEQUENCE [LARGE SCALE GENOMIC DNA]</scope>
    <source>
        <strain evidence="7">DSM 17093 / CIP 108686 / LMG 22925 / RQ-24</strain>
    </source>
</reference>
<dbReference type="InterPro" id="IPR029063">
    <property type="entry name" value="SAM-dependent_MTases_sf"/>
</dbReference>
<keyword evidence="1" id="KW-0963">Cytoplasm</keyword>
<gene>
    <name evidence="6" type="ordered locus">Trad_1853</name>
</gene>
<evidence type="ECO:0000256" key="1">
    <source>
        <dbReference type="ARBA" id="ARBA00022490"/>
    </source>
</evidence>
<evidence type="ECO:0000256" key="3">
    <source>
        <dbReference type="ARBA" id="ARBA00022603"/>
    </source>
</evidence>
<dbReference type="Pfam" id="PF05175">
    <property type="entry name" value="MTS"/>
    <property type="match status" value="1"/>
</dbReference>
<dbReference type="InterPro" id="IPR007848">
    <property type="entry name" value="Small_mtfrase_dom"/>
</dbReference>
<dbReference type="EC" id="2.1.1.171" evidence="6"/>
<dbReference type="Proteomes" id="UP000000379">
    <property type="component" value="Chromosome"/>
</dbReference>
<evidence type="ECO:0000256" key="4">
    <source>
        <dbReference type="ARBA" id="ARBA00022679"/>
    </source>
</evidence>
<dbReference type="eggNOG" id="COG2813">
    <property type="taxonomic scope" value="Bacteria"/>
</dbReference>
<evidence type="ECO:0000256" key="2">
    <source>
        <dbReference type="ARBA" id="ARBA00022552"/>
    </source>
</evidence>
<dbReference type="STRING" id="649638.Trad_1853"/>
<keyword evidence="2" id="KW-0698">rRNA processing</keyword>
<dbReference type="CDD" id="cd02440">
    <property type="entry name" value="AdoMet_MTases"/>
    <property type="match status" value="1"/>
</dbReference>
<dbReference type="Gene3D" id="3.40.50.150">
    <property type="entry name" value="Vaccinia Virus protein VP39"/>
    <property type="match status" value="2"/>
</dbReference>
<dbReference type="EMBL" id="CP002049">
    <property type="protein sequence ID" value="ADI14969.1"/>
    <property type="molecule type" value="Genomic_DNA"/>
</dbReference>
<feature type="domain" description="Methyltransferase small" evidence="5">
    <location>
        <begin position="210"/>
        <end position="358"/>
    </location>
</feature>
<dbReference type="GO" id="GO:0052913">
    <property type="term" value="F:16S rRNA (guanine(966)-N(2))-methyltransferase activity"/>
    <property type="evidence" value="ECO:0007669"/>
    <property type="project" value="UniProtKB-EC"/>
</dbReference>
<keyword evidence="7" id="KW-1185">Reference proteome</keyword>
<evidence type="ECO:0000313" key="7">
    <source>
        <dbReference type="Proteomes" id="UP000000379"/>
    </source>
</evidence>
<dbReference type="PROSITE" id="PS00092">
    <property type="entry name" value="N6_MTASE"/>
    <property type="match status" value="1"/>
</dbReference>
<dbReference type="AlphaFoldDB" id="D7CQI5"/>
<dbReference type="OrthoDB" id="9791837at2"/>
<organism evidence="6 7">
    <name type="scientific">Truepera radiovictrix (strain DSM 17093 / CIP 108686 / LMG 22925 / RQ-24)</name>
    <dbReference type="NCBI Taxonomy" id="649638"/>
    <lineage>
        <taxon>Bacteria</taxon>
        <taxon>Thermotogati</taxon>
        <taxon>Deinococcota</taxon>
        <taxon>Deinococci</taxon>
        <taxon>Trueperales</taxon>
        <taxon>Trueperaceae</taxon>
        <taxon>Truepera</taxon>
    </lineage>
</organism>
<dbReference type="InterPro" id="IPR046977">
    <property type="entry name" value="RsmC/RlmG"/>
</dbReference>
<reference evidence="7" key="1">
    <citation type="submission" date="2010-05" db="EMBL/GenBank/DDBJ databases">
        <title>The complete genome of Truepera radiovictris DSM 17093.</title>
        <authorList>
            <consortium name="US DOE Joint Genome Institute (JGI-PGF)"/>
            <person name="Lucas S."/>
            <person name="Copeland A."/>
            <person name="Lapidus A."/>
            <person name="Glavina del Rio T."/>
            <person name="Dalin E."/>
            <person name="Tice H."/>
            <person name="Bruce D."/>
            <person name="Goodwin L."/>
            <person name="Pitluck S."/>
            <person name="Kyrpides N."/>
            <person name="Mavromatis K."/>
            <person name="Ovchinnikova G."/>
            <person name="Munk A.C."/>
            <person name="Detter J.C."/>
            <person name="Han C."/>
            <person name="Tapia R."/>
            <person name="Land M."/>
            <person name="Hauser L."/>
            <person name="Markowitz V."/>
            <person name="Cheng J.-F."/>
            <person name="Hugenholtz P."/>
            <person name="Woyke T."/>
            <person name="Wu D."/>
            <person name="Tindall B."/>
            <person name="Pomrenke H.G."/>
            <person name="Brambilla E."/>
            <person name="Klenk H.-P."/>
            <person name="Eisen J.A."/>
        </authorList>
    </citation>
    <scope>NUCLEOTIDE SEQUENCE [LARGE SCALE GENOMIC DNA]</scope>
    <source>
        <strain evidence="7">DSM 17093 / CIP 108686 / LMG 22925 / RQ-24</strain>
    </source>
</reference>
<keyword evidence="4 6" id="KW-0808">Transferase</keyword>
<dbReference type="PANTHER" id="PTHR47816:SF4">
    <property type="entry name" value="RIBOSOMAL RNA SMALL SUBUNIT METHYLTRANSFERASE C"/>
    <property type="match status" value="1"/>
</dbReference>
<evidence type="ECO:0000313" key="6">
    <source>
        <dbReference type="EMBL" id="ADI14969.1"/>
    </source>
</evidence>
<dbReference type="RefSeq" id="WP_013178335.1">
    <property type="nucleotide sequence ID" value="NC_014221.1"/>
</dbReference>
<name>D7CQI5_TRURR</name>
<evidence type="ECO:0000259" key="5">
    <source>
        <dbReference type="Pfam" id="PF05175"/>
    </source>
</evidence>
<dbReference type="PANTHER" id="PTHR47816">
    <property type="entry name" value="RIBOSOMAL RNA SMALL SUBUNIT METHYLTRANSFERASE C"/>
    <property type="match status" value="1"/>
</dbReference>
<keyword evidence="3 6" id="KW-0489">Methyltransferase</keyword>
<accession>D7CQI5</accession>
<dbReference type="InterPro" id="IPR002052">
    <property type="entry name" value="DNA_methylase_N6_adenine_CS"/>
</dbReference>